<evidence type="ECO:0000256" key="2">
    <source>
        <dbReference type="ARBA" id="ARBA00022857"/>
    </source>
</evidence>
<name>A0AA38R4C6_9PEZI</name>
<proteinExistence type="inferred from homology"/>
<dbReference type="Gene3D" id="3.90.25.10">
    <property type="entry name" value="UDP-galactose 4-epimerase, domain 1"/>
    <property type="match status" value="1"/>
</dbReference>
<dbReference type="Proteomes" id="UP001174694">
    <property type="component" value="Unassembled WGS sequence"/>
</dbReference>
<reference evidence="4" key="1">
    <citation type="submission" date="2022-07" db="EMBL/GenBank/DDBJ databases">
        <title>Fungi with potential for degradation of polypropylene.</title>
        <authorList>
            <person name="Gostincar C."/>
        </authorList>
    </citation>
    <scope>NUCLEOTIDE SEQUENCE</scope>
    <source>
        <strain evidence="4">EXF-13308</strain>
    </source>
</reference>
<comment type="caution">
    <text evidence="4">The sequence shown here is derived from an EMBL/GenBank/DDBJ whole genome shotgun (WGS) entry which is preliminary data.</text>
</comment>
<evidence type="ECO:0000259" key="3">
    <source>
        <dbReference type="Pfam" id="PF05368"/>
    </source>
</evidence>
<keyword evidence="5" id="KW-1185">Reference proteome</keyword>
<gene>
    <name evidence="4" type="ORF">NKR23_g10463</name>
</gene>
<comment type="similarity">
    <text evidence="1">Belongs to the NmrA-type oxidoreductase family.</text>
</comment>
<feature type="domain" description="NmrA-like" evidence="3">
    <location>
        <begin position="6"/>
        <end position="318"/>
    </location>
</feature>
<sequence>MASPDKKIIAVVGATGKQGGSVARTFLRLPAWHVRCLTRNPSSDAAQTLTALGAEVVQADLDDPSSLSRAFGGANAIFLNTDFFATFRGSLASGASVETSSRLAYDTEVSRGKNAVVAAAMVPTLERFVYSALQSIKKASHGKYHRALHTEAKASIVEYIEHGQPELARRTSLIYLGAYNTNAFVVPQKDPETGGYGFALPLPSNRRVPIVDPTEATGPFVRALVEDEAPGTRLLAYNTSSHLSIADVVDIWASVTGRKMTYTQTTVQALHEKTKVPLEILEGAGYLAEFDYCDGLDGIIEPKQLKAEVQTKSFEQWLREGDLKNTVK</sequence>
<dbReference type="SUPFAM" id="SSF51735">
    <property type="entry name" value="NAD(P)-binding Rossmann-fold domains"/>
    <property type="match status" value="1"/>
</dbReference>
<dbReference type="InterPro" id="IPR036291">
    <property type="entry name" value="NAD(P)-bd_dom_sf"/>
</dbReference>
<dbReference type="Pfam" id="PF05368">
    <property type="entry name" value="NmrA"/>
    <property type="match status" value="1"/>
</dbReference>
<evidence type="ECO:0000256" key="1">
    <source>
        <dbReference type="ARBA" id="ARBA00006328"/>
    </source>
</evidence>
<dbReference type="GO" id="GO:0005634">
    <property type="term" value="C:nucleus"/>
    <property type="evidence" value="ECO:0007669"/>
    <property type="project" value="TreeGrafter"/>
</dbReference>
<evidence type="ECO:0000313" key="4">
    <source>
        <dbReference type="EMBL" id="KAJ9133851.1"/>
    </source>
</evidence>
<dbReference type="EMBL" id="JANBVO010000047">
    <property type="protein sequence ID" value="KAJ9133851.1"/>
    <property type="molecule type" value="Genomic_DNA"/>
</dbReference>
<organism evidence="4 5">
    <name type="scientific">Pleurostoma richardsiae</name>
    <dbReference type="NCBI Taxonomy" id="41990"/>
    <lineage>
        <taxon>Eukaryota</taxon>
        <taxon>Fungi</taxon>
        <taxon>Dikarya</taxon>
        <taxon>Ascomycota</taxon>
        <taxon>Pezizomycotina</taxon>
        <taxon>Sordariomycetes</taxon>
        <taxon>Sordariomycetidae</taxon>
        <taxon>Calosphaeriales</taxon>
        <taxon>Pleurostomataceae</taxon>
        <taxon>Pleurostoma</taxon>
    </lineage>
</organism>
<accession>A0AA38R4C6</accession>
<evidence type="ECO:0000313" key="5">
    <source>
        <dbReference type="Proteomes" id="UP001174694"/>
    </source>
</evidence>
<dbReference type="Gene3D" id="3.40.50.720">
    <property type="entry name" value="NAD(P)-binding Rossmann-like Domain"/>
    <property type="match status" value="1"/>
</dbReference>
<keyword evidence="2" id="KW-0521">NADP</keyword>
<dbReference type="PANTHER" id="PTHR42748:SF29">
    <property type="entry name" value="NMRA-LIKE DOMAIN-CONTAINING PROTEIN"/>
    <property type="match status" value="1"/>
</dbReference>
<protein>
    <submittedName>
        <fullName evidence="4">NAD(P)-binding protein</fullName>
    </submittedName>
</protein>
<dbReference type="PANTHER" id="PTHR42748">
    <property type="entry name" value="NITROGEN METABOLITE REPRESSION PROTEIN NMRA FAMILY MEMBER"/>
    <property type="match status" value="1"/>
</dbReference>
<dbReference type="InterPro" id="IPR051164">
    <property type="entry name" value="NmrA-like_oxidored"/>
</dbReference>
<dbReference type="InterPro" id="IPR008030">
    <property type="entry name" value="NmrA-like"/>
</dbReference>
<dbReference type="AlphaFoldDB" id="A0AA38R4C6"/>